<sequence length="362" mass="39683">MPIYSIISGSGSYLPSRAIRNADFLDHTFYNDEGVKLEQTNEEIISKFTAITGIFERRYVTADLVASDIAFFAAEAALLDAGTDPEQLDYIIFAHNFGDVREDTRSSDLVPALASRVKSRLGIKNTATVCYDLPFGCAGWLQGIIQADLYIRSGEAKKILVIGAETLSRITDPHNRDCMLFADGAGAVVLEACQSKFPVGILSHSTRTYADQAYVLKMGSSNHPEPFLPEQLVLKMQGRTLYEHALKAVPALIRETMDKAGLAIENMNTLLIHQANRKMDEAILKRVYQAFGCQEIPEKIMPLTVETLGNSSVATLPTLYDLISKGELPGYQIKGGDQLVFASVGAGINVNAIVYRVPELIK</sequence>
<feature type="domain" description="Beta-ketoacyl-[acyl-carrier-protein] synthase III N-terminal" evidence="4">
    <location>
        <begin position="131"/>
        <end position="195"/>
    </location>
</feature>
<keyword evidence="1" id="KW-0808">Transferase</keyword>
<dbReference type="Gene3D" id="3.40.47.10">
    <property type="match status" value="1"/>
</dbReference>
<accession>A0A4Y8SF92</accession>
<protein>
    <submittedName>
        <fullName evidence="5">Ketoacyl-ACP synthase III</fullName>
    </submittedName>
</protein>
<dbReference type="OrthoDB" id="5171393at2"/>
<organism evidence="5 6">
    <name type="scientific">Mucilaginibacter psychrotolerans</name>
    <dbReference type="NCBI Taxonomy" id="1524096"/>
    <lineage>
        <taxon>Bacteria</taxon>
        <taxon>Pseudomonadati</taxon>
        <taxon>Bacteroidota</taxon>
        <taxon>Sphingobacteriia</taxon>
        <taxon>Sphingobacteriales</taxon>
        <taxon>Sphingobacteriaceae</taxon>
        <taxon>Mucilaginibacter</taxon>
    </lineage>
</organism>
<dbReference type="AlphaFoldDB" id="A0A4Y8SF92"/>
<comment type="caution">
    <text evidence="5">The sequence shown here is derived from an EMBL/GenBank/DDBJ whole genome shotgun (WGS) entry which is preliminary data.</text>
</comment>
<evidence type="ECO:0000256" key="1">
    <source>
        <dbReference type="ARBA" id="ARBA00022679"/>
    </source>
</evidence>
<evidence type="ECO:0000313" key="6">
    <source>
        <dbReference type="Proteomes" id="UP000297540"/>
    </source>
</evidence>
<dbReference type="CDD" id="cd00830">
    <property type="entry name" value="KAS_III"/>
    <property type="match status" value="1"/>
</dbReference>
<dbReference type="PANTHER" id="PTHR34069:SF3">
    <property type="entry name" value="ACYL-COA:ACYL-COA ALKYLTRANSFERASE"/>
    <property type="match status" value="1"/>
</dbReference>
<dbReference type="Proteomes" id="UP000297540">
    <property type="component" value="Unassembled WGS sequence"/>
</dbReference>
<evidence type="ECO:0000259" key="4">
    <source>
        <dbReference type="Pfam" id="PF08545"/>
    </source>
</evidence>
<dbReference type="InterPro" id="IPR013747">
    <property type="entry name" value="ACP_syn_III_C"/>
</dbReference>
<dbReference type="GO" id="GO:0004315">
    <property type="term" value="F:3-oxoacyl-[acyl-carrier-protein] synthase activity"/>
    <property type="evidence" value="ECO:0007669"/>
    <property type="project" value="InterPro"/>
</dbReference>
<evidence type="ECO:0000259" key="3">
    <source>
        <dbReference type="Pfam" id="PF08541"/>
    </source>
</evidence>
<dbReference type="EMBL" id="SOZE01000010">
    <property type="protein sequence ID" value="TFF37572.1"/>
    <property type="molecule type" value="Genomic_DNA"/>
</dbReference>
<evidence type="ECO:0000256" key="2">
    <source>
        <dbReference type="ARBA" id="ARBA00023315"/>
    </source>
</evidence>
<gene>
    <name evidence="5" type="ORF">E2R66_11905</name>
</gene>
<keyword evidence="2" id="KW-0012">Acyltransferase</keyword>
<dbReference type="GO" id="GO:0044550">
    <property type="term" value="P:secondary metabolite biosynthetic process"/>
    <property type="evidence" value="ECO:0007669"/>
    <property type="project" value="TreeGrafter"/>
</dbReference>
<proteinExistence type="predicted"/>
<dbReference type="Pfam" id="PF08541">
    <property type="entry name" value="ACP_syn_III_C"/>
    <property type="match status" value="1"/>
</dbReference>
<dbReference type="PANTHER" id="PTHR34069">
    <property type="entry name" value="3-OXOACYL-[ACYL-CARRIER-PROTEIN] SYNTHASE 3"/>
    <property type="match status" value="1"/>
</dbReference>
<evidence type="ECO:0000313" key="5">
    <source>
        <dbReference type="EMBL" id="TFF37572.1"/>
    </source>
</evidence>
<dbReference type="InterPro" id="IPR013751">
    <property type="entry name" value="ACP_syn_III_N"/>
</dbReference>
<reference evidence="5 6" key="1">
    <citation type="journal article" date="2017" name="Int. J. Syst. Evol. Microbiol.">
        <title>Mucilaginibacterpsychrotolerans sp. nov., isolated from peatlands.</title>
        <authorList>
            <person name="Deng Y."/>
            <person name="Shen L."/>
            <person name="Xu B."/>
            <person name="Liu Y."/>
            <person name="Gu Z."/>
            <person name="Liu H."/>
            <person name="Zhou Y."/>
        </authorList>
    </citation>
    <scope>NUCLEOTIDE SEQUENCE [LARGE SCALE GENOMIC DNA]</scope>
    <source>
        <strain evidence="5 6">NH7-4</strain>
    </source>
</reference>
<dbReference type="Pfam" id="PF08545">
    <property type="entry name" value="ACP_syn_III"/>
    <property type="match status" value="1"/>
</dbReference>
<dbReference type="GO" id="GO:0006633">
    <property type="term" value="P:fatty acid biosynthetic process"/>
    <property type="evidence" value="ECO:0007669"/>
    <property type="project" value="InterPro"/>
</dbReference>
<keyword evidence="6" id="KW-1185">Reference proteome</keyword>
<dbReference type="InterPro" id="IPR016039">
    <property type="entry name" value="Thiolase-like"/>
</dbReference>
<name>A0A4Y8SF92_9SPHI</name>
<feature type="domain" description="Beta-ketoacyl-[acyl-carrier-protein] synthase III C-terminal" evidence="3">
    <location>
        <begin position="257"/>
        <end position="356"/>
    </location>
</feature>
<dbReference type="SUPFAM" id="SSF53901">
    <property type="entry name" value="Thiolase-like"/>
    <property type="match status" value="1"/>
</dbReference>